<dbReference type="PANTHER" id="PTHR24111:SF0">
    <property type="entry name" value="LEUCINE-RICH REPEAT-CONTAINING PROTEIN"/>
    <property type="match status" value="1"/>
</dbReference>
<keyword evidence="3" id="KW-1185">Reference proteome</keyword>
<dbReference type="GeneID" id="36404170"/>
<dbReference type="EMBL" id="CCYD01000349">
    <property type="protein sequence ID" value="CEG39051.1"/>
    <property type="molecule type" value="Genomic_DNA"/>
</dbReference>
<dbReference type="Pfam" id="PF13516">
    <property type="entry name" value="LRR_6"/>
    <property type="match status" value="5"/>
</dbReference>
<dbReference type="STRING" id="4781.A0A0N7L4M0"/>
<evidence type="ECO:0000256" key="1">
    <source>
        <dbReference type="ARBA" id="ARBA00022737"/>
    </source>
</evidence>
<dbReference type="SUPFAM" id="SSF52047">
    <property type="entry name" value="RNI-like"/>
    <property type="match status" value="2"/>
</dbReference>
<reference evidence="3" key="1">
    <citation type="submission" date="2014-09" db="EMBL/GenBank/DDBJ databases">
        <authorList>
            <person name="Sharma Rahul"/>
            <person name="Thines Marco"/>
        </authorList>
    </citation>
    <scope>NUCLEOTIDE SEQUENCE [LARGE SCALE GENOMIC DNA]</scope>
</reference>
<protein>
    <submittedName>
        <fullName evidence="2">Protein nlrc3</fullName>
    </submittedName>
</protein>
<dbReference type="RefSeq" id="XP_024575420.1">
    <property type="nucleotide sequence ID" value="XM_024724555.1"/>
</dbReference>
<accession>A0A0N7L4M0</accession>
<dbReference type="OrthoDB" id="333024at2759"/>
<dbReference type="InterPro" id="IPR052201">
    <property type="entry name" value="LRR-containing_regulator"/>
</dbReference>
<dbReference type="InterPro" id="IPR001611">
    <property type="entry name" value="Leu-rich_rpt"/>
</dbReference>
<name>A0A0N7L4M0_PLAHL</name>
<dbReference type="PANTHER" id="PTHR24111">
    <property type="entry name" value="LEUCINE-RICH REPEAT-CONTAINING PROTEIN 34"/>
    <property type="match status" value="1"/>
</dbReference>
<dbReference type="Proteomes" id="UP000054928">
    <property type="component" value="Unassembled WGS sequence"/>
</dbReference>
<dbReference type="InterPro" id="IPR032675">
    <property type="entry name" value="LRR_dom_sf"/>
</dbReference>
<organism evidence="2 3">
    <name type="scientific">Plasmopara halstedii</name>
    <name type="common">Downy mildew of sunflower</name>
    <dbReference type="NCBI Taxonomy" id="4781"/>
    <lineage>
        <taxon>Eukaryota</taxon>
        <taxon>Sar</taxon>
        <taxon>Stramenopiles</taxon>
        <taxon>Oomycota</taxon>
        <taxon>Peronosporomycetes</taxon>
        <taxon>Peronosporales</taxon>
        <taxon>Peronosporaceae</taxon>
        <taxon>Plasmopara</taxon>
    </lineage>
</organism>
<evidence type="ECO:0000313" key="3">
    <source>
        <dbReference type="Proteomes" id="UP000054928"/>
    </source>
</evidence>
<dbReference type="AlphaFoldDB" id="A0A0N7L4M0"/>
<dbReference type="SMART" id="SM00368">
    <property type="entry name" value="LRR_RI"/>
    <property type="match status" value="10"/>
</dbReference>
<sequence length="537" mass="59046">MIGITDSDEQEDHKQNICVDVDEAIYLLTMRHPVFYDDEALKWKCLIPAKSSIDTMFGKVVYLALRSYDGVLICSHPFGTAYLVGLNIVQTRKGSFLDSKVKSWEEQSLELIRRLDLRGSLTDPMIMTHLSRGIGMDRFITTLSLNGNHLTDAEIIPFAYELGHNRCLLELTLSYNAIGEIGSASLAKALATNSSLQLLDLTHNRISKDGIIPWLGDTMRVNRSLLVLKLSHNGIGDKKAVELFQALSPKPLTEEERLKVQLAKRLKYALTNTRSVESYGEKDRFNSTLQTLLLSNTGLSDEVSAPLAHLLRYTCSLTHLDISCNEFTSQGNVNIARGLQQNTSIRYLNYRENKLDEVAALAVLGALKSHSVLETALFQDCFGADTTVGSALAELIANTQSLTTLDLSYCSLKPIEAVKLHTALADSTSLRSIDLTCSGINSDNAAATLATSLQQNTTLTFVDLSYNKITLRGCKLLRDVIAHRSNTSSHLVLSLEGNTGEKCPIASLRVACKPLLSRFSLFVCAVKVTSLNIKSAI</sequence>
<keyword evidence="1" id="KW-0677">Repeat</keyword>
<proteinExistence type="predicted"/>
<evidence type="ECO:0000313" key="2">
    <source>
        <dbReference type="EMBL" id="CEG39051.1"/>
    </source>
</evidence>
<dbReference type="OMA" id="HTEMSTA"/>
<dbReference type="Gene3D" id="3.80.10.10">
    <property type="entry name" value="Ribonuclease Inhibitor"/>
    <property type="match status" value="3"/>
</dbReference>